<dbReference type="Proteomes" id="UP000287969">
    <property type="component" value="Chromosome"/>
</dbReference>
<sequence>MNDKEKIRILDDEIKRLRDEVITWKTRYEELKNCVEIINAERLEEAKRQREFLYSLLSKKEEE</sequence>
<keyword evidence="1" id="KW-0175">Coiled coil</keyword>
<evidence type="ECO:0000313" key="3">
    <source>
        <dbReference type="Proteomes" id="UP000287969"/>
    </source>
</evidence>
<evidence type="ECO:0000256" key="1">
    <source>
        <dbReference type="SAM" id="Coils"/>
    </source>
</evidence>
<reference evidence="3" key="1">
    <citation type="submission" date="2019-01" db="EMBL/GenBank/DDBJ databases">
        <title>Draft genomes of a novel of Sporanaerobacter strains.</title>
        <authorList>
            <person name="Ma S."/>
        </authorList>
    </citation>
    <scope>NUCLEOTIDE SEQUENCE [LARGE SCALE GENOMIC DNA]</scope>
    <source>
        <strain evidence="3">NJN-17</strain>
    </source>
</reference>
<dbReference type="EMBL" id="CP035282">
    <property type="protein sequence ID" value="QAT62470.1"/>
    <property type="molecule type" value="Genomic_DNA"/>
</dbReference>
<dbReference type="RefSeq" id="WP_128752953.1">
    <property type="nucleotide sequence ID" value="NZ_CP035282.1"/>
</dbReference>
<dbReference type="KEGG" id="spoa:EQM13_13295"/>
<organism evidence="2 3">
    <name type="scientific">Acidilutibacter cellobiosedens</name>
    <dbReference type="NCBI Taxonomy" id="2507161"/>
    <lineage>
        <taxon>Bacteria</taxon>
        <taxon>Bacillati</taxon>
        <taxon>Bacillota</taxon>
        <taxon>Tissierellia</taxon>
        <taxon>Tissierellales</taxon>
        <taxon>Acidilutibacteraceae</taxon>
        <taxon>Acidilutibacter</taxon>
    </lineage>
</organism>
<keyword evidence="3" id="KW-1185">Reference proteome</keyword>
<dbReference type="AlphaFoldDB" id="A0A410QEQ1"/>
<gene>
    <name evidence="2" type="ORF">EQM13_13295</name>
</gene>
<feature type="coiled-coil region" evidence="1">
    <location>
        <begin position="7"/>
        <end position="63"/>
    </location>
</feature>
<protein>
    <submittedName>
        <fullName evidence="2">Uncharacterized protein</fullName>
    </submittedName>
</protein>
<evidence type="ECO:0000313" key="2">
    <source>
        <dbReference type="EMBL" id="QAT62470.1"/>
    </source>
</evidence>
<name>A0A410QEQ1_9FIRM</name>
<proteinExistence type="predicted"/>
<accession>A0A410QEQ1</accession>